<dbReference type="SMART" id="SM00448">
    <property type="entry name" value="REC"/>
    <property type="match status" value="1"/>
</dbReference>
<feature type="domain" description="HTH luxR-type" evidence="4">
    <location>
        <begin position="138"/>
        <end position="203"/>
    </location>
</feature>
<dbReference type="SUPFAM" id="SSF46894">
    <property type="entry name" value="C-terminal effector domain of the bipartite response regulators"/>
    <property type="match status" value="1"/>
</dbReference>
<dbReference type="AlphaFoldDB" id="A0A286D5M5"/>
<dbReference type="CDD" id="cd06170">
    <property type="entry name" value="LuxR_C_like"/>
    <property type="match status" value="1"/>
</dbReference>
<dbReference type="SUPFAM" id="SSF52172">
    <property type="entry name" value="CheY-like"/>
    <property type="match status" value="1"/>
</dbReference>
<dbReference type="InterPro" id="IPR058245">
    <property type="entry name" value="NreC/VraR/RcsB-like_REC"/>
</dbReference>
<dbReference type="EMBL" id="OCND01000003">
    <property type="protein sequence ID" value="SOD53975.1"/>
    <property type="molecule type" value="Genomic_DNA"/>
</dbReference>
<dbReference type="PANTHER" id="PTHR43214">
    <property type="entry name" value="TWO-COMPONENT RESPONSE REGULATOR"/>
    <property type="match status" value="1"/>
</dbReference>
<dbReference type="OrthoDB" id="9796655at2"/>
<dbReference type="PANTHER" id="PTHR43214:SF43">
    <property type="entry name" value="TWO-COMPONENT RESPONSE REGULATOR"/>
    <property type="match status" value="1"/>
</dbReference>
<feature type="domain" description="Response regulatory" evidence="5">
    <location>
        <begin position="8"/>
        <end position="122"/>
    </location>
</feature>
<reference evidence="6 7" key="1">
    <citation type="submission" date="2017-09" db="EMBL/GenBank/DDBJ databases">
        <authorList>
            <person name="Ehlers B."/>
            <person name="Leendertz F.H."/>
        </authorList>
    </citation>
    <scope>NUCLEOTIDE SEQUENCE [LARGE SCALE GENOMIC DNA]</scope>
    <source>
        <strain evidence="6 7">CGMCC 1.10978</strain>
    </source>
</reference>
<dbReference type="PROSITE" id="PS50043">
    <property type="entry name" value="HTH_LUXR_2"/>
    <property type="match status" value="1"/>
</dbReference>
<dbReference type="InterPro" id="IPR011006">
    <property type="entry name" value="CheY-like_superfamily"/>
</dbReference>
<dbReference type="InterPro" id="IPR016032">
    <property type="entry name" value="Sig_transdc_resp-reg_C-effctor"/>
</dbReference>
<dbReference type="PROSITE" id="PS50110">
    <property type="entry name" value="RESPONSE_REGULATORY"/>
    <property type="match status" value="1"/>
</dbReference>
<evidence type="ECO:0000259" key="4">
    <source>
        <dbReference type="PROSITE" id="PS50043"/>
    </source>
</evidence>
<sequence>MTDRRRPLVLLADDHRMVAEGIANLISKDYDLLEVVSDGDALFESAVQHQPDIILTDVSMPGCDGIEAVRRLFAAGQQTPVIFMTVHNEPAMVREAIQSGARGYVLKAAAGDELLKAMHEVSNGHIYVSPELWPYISGQRKVPSLTNMQKKVLGLLSSGMRSREIATKLSVSVRTVDSHRYSIMRTLGVTSSVALIREAERLGLIKS</sequence>
<accession>A0A286D5M5</accession>
<dbReference type="GO" id="GO:0000160">
    <property type="term" value="P:phosphorelay signal transduction system"/>
    <property type="evidence" value="ECO:0007669"/>
    <property type="project" value="InterPro"/>
</dbReference>
<dbReference type="InterPro" id="IPR000792">
    <property type="entry name" value="Tscrpt_reg_LuxR_C"/>
</dbReference>
<organism evidence="6 7">
    <name type="scientific">Pseudoxanthomonas wuyuanensis</name>
    <dbReference type="NCBI Taxonomy" id="1073196"/>
    <lineage>
        <taxon>Bacteria</taxon>
        <taxon>Pseudomonadati</taxon>
        <taxon>Pseudomonadota</taxon>
        <taxon>Gammaproteobacteria</taxon>
        <taxon>Lysobacterales</taxon>
        <taxon>Lysobacteraceae</taxon>
        <taxon>Pseudoxanthomonas</taxon>
    </lineage>
</organism>
<gene>
    <name evidence="6" type="ORF">SAMN06296416_10330</name>
</gene>
<keyword evidence="2" id="KW-0238">DNA-binding</keyword>
<dbReference type="Pfam" id="PF00072">
    <property type="entry name" value="Response_reg"/>
    <property type="match status" value="1"/>
</dbReference>
<evidence type="ECO:0000313" key="7">
    <source>
        <dbReference type="Proteomes" id="UP000219374"/>
    </source>
</evidence>
<dbReference type="InterPro" id="IPR039420">
    <property type="entry name" value="WalR-like"/>
</dbReference>
<dbReference type="Proteomes" id="UP000219374">
    <property type="component" value="Unassembled WGS sequence"/>
</dbReference>
<keyword evidence="1 3" id="KW-0597">Phosphoprotein</keyword>
<evidence type="ECO:0000256" key="1">
    <source>
        <dbReference type="ARBA" id="ARBA00022553"/>
    </source>
</evidence>
<dbReference type="GO" id="GO:0003677">
    <property type="term" value="F:DNA binding"/>
    <property type="evidence" value="ECO:0007669"/>
    <property type="project" value="UniProtKB-KW"/>
</dbReference>
<dbReference type="InterPro" id="IPR001789">
    <property type="entry name" value="Sig_transdc_resp-reg_receiver"/>
</dbReference>
<dbReference type="SMART" id="SM00421">
    <property type="entry name" value="HTH_LUXR"/>
    <property type="match status" value="1"/>
</dbReference>
<keyword evidence="7" id="KW-1185">Reference proteome</keyword>
<dbReference type="CDD" id="cd17535">
    <property type="entry name" value="REC_NarL-like"/>
    <property type="match status" value="1"/>
</dbReference>
<dbReference type="Gene3D" id="3.40.50.2300">
    <property type="match status" value="1"/>
</dbReference>
<dbReference type="GO" id="GO:0006355">
    <property type="term" value="P:regulation of DNA-templated transcription"/>
    <property type="evidence" value="ECO:0007669"/>
    <property type="project" value="InterPro"/>
</dbReference>
<dbReference type="Pfam" id="PF00196">
    <property type="entry name" value="GerE"/>
    <property type="match status" value="1"/>
</dbReference>
<proteinExistence type="predicted"/>
<evidence type="ECO:0000259" key="5">
    <source>
        <dbReference type="PROSITE" id="PS50110"/>
    </source>
</evidence>
<dbReference type="PRINTS" id="PR00038">
    <property type="entry name" value="HTHLUXR"/>
</dbReference>
<evidence type="ECO:0000256" key="2">
    <source>
        <dbReference type="ARBA" id="ARBA00023125"/>
    </source>
</evidence>
<protein>
    <submittedName>
        <fullName evidence="6">Two component transcriptional regulator, LuxR family</fullName>
    </submittedName>
</protein>
<feature type="modified residue" description="4-aspartylphosphate" evidence="3">
    <location>
        <position position="57"/>
    </location>
</feature>
<evidence type="ECO:0000256" key="3">
    <source>
        <dbReference type="PROSITE-ProRule" id="PRU00169"/>
    </source>
</evidence>
<evidence type="ECO:0000313" key="6">
    <source>
        <dbReference type="EMBL" id="SOD53975.1"/>
    </source>
</evidence>
<name>A0A286D5M5_9GAMM</name>